<dbReference type="OrthoDB" id="16174at2759"/>
<organism evidence="2 3">
    <name type="scientific">Polysphondylium violaceum</name>
    <dbReference type="NCBI Taxonomy" id="133409"/>
    <lineage>
        <taxon>Eukaryota</taxon>
        <taxon>Amoebozoa</taxon>
        <taxon>Evosea</taxon>
        <taxon>Eumycetozoa</taxon>
        <taxon>Dictyostelia</taxon>
        <taxon>Dictyosteliales</taxon>
        <taxon>Dictyosteliaceae</taxon>
        <taxon>Polysphondylium</taxon>
    </lineage>
</organism>
<feature type="transmembrane region" description="Helical" evidence="1">
    <location>
        <begin position="95"/>
        <end position="115"/>
    </location>
</feature>
<comment type="caution">
    <text evidence="2">The sequence shown here is derived from an EMBL/GenBank/DDBJ whole genome shotgun (WGS) entry which is preliminary data.</text>
</comment>
<accession>A0A8J4URU1</accession>
<dbReference type="Proteomes" id="UP000695562">
    <property type="component" value="Unassembled WGS sequence"/>
</dbReference>
<dbReference type="EMBL" id="AJWJ01000252">
    <property type="protein sequence ID" value="KAF2072736.1"/>
    <property type="molecule type" value="Genomic_DNA"/>
</dbReference>
<reference evidence="2" key="1">
    <citation type="submission" date="2020-01" db="EMBL/GenBank/DDBJ databases">
        <title>Development of genomics and gene disruption for Polysphondylium violaceum indicates a role for the polyketide synthase stlB in stalk morphogenesis.</title>
        <authorList>
            <person name="Narita B."/>
            <person name="Kawabe Y."/>
            <person name="Kin K."/>
            <person name="Saito T."/>
            <person name="Gibbs R."/>
            <person name="Kuspa A."/>
            <person name="Muzny D."/>
            <person name="Queller D."/>
            <person name="Richards S."/>
            <person name="Strassman J."/>
            <person name="Sucgang R."/>
            <person name="Worley K."/>
            <person name="Schaap P."/>
        </authorList>
    </citation>
    <scope>NUCLEOTIDE SEQUENCE</scope>
    <source>
        <strain evidence="2">QSvi11</strain>
    </source>
</reference>
<keyword evidence="3" id="KW-1185">Reference proteome</keyword>
<evidence type="ECO:0008006" key="4">
    <source>
        <dbReference type="Google" id="ProtNLM"/>
    </source>
</evidence>
<name>A0A8J4URU1_9MYCE</name>
<evidence type="ECO:0000256" key="1">
    <source>
        <dbReference type="SAM" id="Phobius"/>
    </source>
</evidence>
<evidence type="ECO:0000313" key="3">
    <source>
        <dbReference type="Proteomes" id="UP000695562"/>
    </source>
</evidence>
<keyword evidence="1" id="KW-0472">Membrane</keyword>
<protein>
    <recommendedName>
        <fullName evidence="4">Transmembrane protein</fullName>
    </recommendedName>
</protein>
<feature type="transmembrane region" description="Helical" evidence="1">
    <location>
        <begin position="63"/>
        <end position="89"/>
    </location>
</feature>
<sequence>MQPLDPPSKPFSSPFLFEKPIERESSIEFNNFEYDLDDDDDDSLDHANILVEPPRATGLLMKFIFLFHPILLFLFVLPGILTFWVLFIAENSLKPFFYIVFLMAPLVLQFLLLFYHSRSFLFLNYGRQAVSRKYTSNTSQQFGQLYQLVDIQSQTVVTLLDHRIADEKAMYLYIPVSKEVFNMAYFESTFRVNPLGHWQVILTWKALLSFFVFAVMLMEFILLFILRHWFMSLF</sequence>
<dbReference type="AlphaFoldDB" id="A0A8J4URU1"/>
<keyword evidence="1" id="KW-1133">Transmembrane helix</keyword>
<feature type="transmembrane region" description="Helical" evidence="1">
    <location>
        <begin position="207"/>
        <end position="230"/>
    </location>
</feature>
<proteinExistence type="predicted"/>
<evidence type="ECO:0000313" key="2">
    <source>
        <dbReference type="EMBL" id="KAF2072736.1"/>
    </source>
</evidence>
<keyword evidence="1" id="KW-0812">Transmembrane</keyword>
<gene>
    <name evidence="2" type="ORF">CYY_005952</name>
</gene>